<comment type="cofactor">
    <cofactor evidence="1">
        <name>Mg(2+)</name>
        <dbReference type="ChEBI" id="CHEBI:18420"/>
    </cofactor>
</comment>
<evidence type="ECO:0000256" key="2">
    <source>
        <dbReference type="ARBA" id="ARBA00022649"/>
    </source>
</evidence>
<keyword evidence="2" id="KW-1277">Toxin-antitoxin system</keyword>
<keyword evidence="6" id="KW-0547">Nucleotide-binding</keyword>
<dbReference type="InterPro" id="IPR043519">
    <property type="entry name" value="NT_sf"/>
</dbReference>
<evidence type="ECO:0000256" key="1">
    <source>
        <dbReference type="ARBA" id="ARBA00001946"/>
    </source>
</evidence>
<evidence type="ECO:0000259" key="10">
    <source>
        <dbReference type="Pfam" id="PF01909"/>
    </source>
</evidence>
<gene>
    <name evidence="11" type="ORF">ENR59_06785</name>
</gene>
<keyword evidence="8" id="KW-0460">Magnesium</keyword>
<dbReference type="PANTHER" id="PTHR33571:SF12">
    <property type="entry name" value="BSL3053 PROTEIN"/>
    <property type="match status" value="1"/>
</dbReference>
<dbReference type="CDD" id="cd05403">
    <property type="entry name" value="NT_KNTase_like"/>
    <property type="match status" value="1"/>
</dbReference>
<protein>
    <submittedName>
        <fullName evidence="11">Nucleotidyltransferase</fullName>
    </submittedName>
</protein>
<evidence type="ECO:0000256" key="3">
    <source>
        <dbReference type="ARBA" id="ARBA00022679"/>
    </source>
</evidence>
<evidence type="ECO:0000256" key="9">
    <source>
        <dbReference type="ARBA" id="ARBA00038276"/>
    </source>
</evidence>
<dbReference type="PANTHER" id="PTHR33571">
    <property type="entry name" value="SSL8005 PROTEIN"/>
    <property type="match status" value="1"/>
</dbReference>
<keyword evidence="5" id="KW-0479">Metal-binding</keyword>
<accession>A0A7C4AH66</accession>
<comment type="similarity">
    <text evidence="9">Belongs to the MntA antitoxin family.</text>
</comment>
<dbReference type="EMBL" id="DSRP01000470">
    <property type="protein sequence ID" value="HGG92643.1"/>
    <property type="molecule type" value="Genomic_DNA"/>
</dbReference>
<evidence type="ECO:0000256" key="6">
    <source>
        <dbReference type="ARBA" id="ARBA00022741"/>
    </source>
</evidence>
<keyword evidence="7" id="KW-0067">ATP-binding</keyword>
<evidence type="ECO:0000256" key="8">
    <source>
        <dbReference type="ARBA" id="ARBA00022842"/>
    </source>
</evidence>
<proteinExistence type="inferred from homology"/>
<organism evidence="11">
    <name type="scientific">Fundidesulfovibrio putealis</name>
    <dbReference type="NCBI Taxonomy" id="270496"/>
    <lineage>
        <taxon>Bacteria</taxon>
        <taxon>Pseudomonadati</taxon>
        <taxon>Thermodesulfobacteriota</taxon>
        <taxon>Desulfovibrionia</taxon>
        <taxon>Desulfovibrionales</taxon>
        <taxon>Desulfovibrionaceae</taxon>
        <taxon>Fundidesulfovibrio</taxon>
    </lineage>
</organism>
<dbReference type="GO" id="GO:0005524">
    <property type="term" value="F:ATP binding"/>
    <property type="evidence" value="ECO:0007669"/>
    <property type="project" value="UniProtKB-KW"/>
</dbReference>
<reference evidence="11" key="1">
    <citation type="journal article" date="2020" name="mSystems">
        <title>Genome- and Community-Level Interaction Insights into Carbon Utilization and Element Cycling Functions of Hydrothermarchaeota in Hydrothermal Sediment.</title>
        <authorList>
            <person name="Zhou Z."/>
            <person name="Liu Y."/>
            <person name="Xu W."/>
            <person name="Pan J."/>
            <person name="Luo Z.H."/>
            <person name="Li M."/>
        </authorList>
    </citation>
    <scope>NUCLEOTIDE SEQUENCE [LARGE SCALE GENOMIC DNA]</scope>
    <source>
        <strain evidence="11">SpSt-413</strain>
    </source>
</reference>
<dbReference type="Pfam" id="PF01909">
    <property type="entry name" value="NTP_transf_2"/>
    <property type="match status" value="1"/>
</dbReference>
<evidence type="ECO:0000313" key="11">
    <source>
        <dbReference type="EMBL" id="HGG92643.1"/>
    </source>
</evidence>
<dbReference type="AlphaFoldDB" id="A0A7C4AH66"/>
<comment type="caution">
    <text evidence="11">The sequence shown here is derived from an EMBL/GenBank/DDBJ whole genome shotgun (WGS) entry which is preliminary data.</text>
</comment>
<evidence type="ECO:0000256" key="7">
    <source>
        <dbReference type="ARBA" id="ARBA00022840"/>
    </source>
</evidence>
<dbReference type="GO" id="GO:0046872">
    <property type="term" value="F:metal ion binding"/>
    <property type="evidence" value="ECO:0007669"/>
    <property type="project" value="UniProtKB-KW"/>
</dbReference>
<evidence type="ECO:0000256" key="5">
    <source>
        <dbReference type="ARBA" id="ARBA00022723"/>
    </source>
</evidence>
<sequence>MSDGAPHFDDARIAAFCRKHHIRKLALFGSRLKGTARPDSDLDLLVEFEAGHVPGYLRLSGMQNELSDMVGLPVDLRLYEELSRYFRDEVAAQARPVYAT</sequence>
<dbReference type="SUPFAM" id="SSF81301">
    <property type="entry name" value="Nucleotidyltransferase"/>
    <property type="match status" value="1"/>
</dbReference>
<name>A0A7C4AH66_9BACT</name>
<keyword evidence="3 11" id="KW-0808">Transferase</keyword>
<dbReference type="InterPro" id="IPR052038">
    <property type="entry name" value="Type-VII_TA_antitoxin"/>
</dbReference>
<dbReference type="InterPro" id="IPR002934">
    <property type="entry name" value="Polymerase_NTP_transf_dom"/>
</dbReference>
<evidence type="ECO:0000256" key="4">
    <source>
        <dbReference type="ARBA" id="ARBA00022695"/>
    </source>
</evidence>
<dbReference type="Gene3D" id="3.30.460.10">
    <property type="entry name" value="Beta Polymerase, domain 2"/>
    <property type="match status" value="1"/>
</dbReference>
<keyword evidence="4" id="KW-0548">Nucleotidyltransferase</keyword>
<feature type="domain" description="Polymerase nucleotidyl transferase" evidence="10">
    <location>
        <begin position="15"/>
        <end position="89"/>
    </location>
</feature>
<dbReference type="GO" id="GO:0016779">
    <property type="term" value="F:nucleotidyltransferase activity"/>
    <property type="evidence" value="ECO:0007669"/>
    <property type="project" value="UniProtKB-KW"/>
</dbReference>